<dbReference type="Pfam" id="PF00005">
    <property type="entry name" value="ABC_tran"/>
    <property type="match status" value="2"/>
</dbReference>
<gene>
    <name evidence="10" type="ORF">L0N08_25200</name>
</gene>
<dbReference type="FunFam" id="3.40.50.300:FF:000127">
    <property type="entry name" value="Ribose import ATP-binding protein RbsA"/>
    <property type="match status" value="1"/>
</dbReference>
<dbReference type="GeneID" id="97208808"/>
<evidence type="ECO:0000256" key="1">
    <source>
        <dbReference type="ARBA" id="ARBA00004202"/>
    </source>
</evidence>
<keyword evidence="7" id="KW-1278">Translocase</keyword>
<comment type="subcellular location">
    <subcellularLocation>
        <location evidence="1">Cell membrane</location>
        <topology evidence="1">Peripheral membrane protein</topology>
    </subcellularLocation>
</comment>
<reference evidence="10" key="1">
    <citation type="submission" date="2022-01" db="EMBL/GenBank/DDBJ databases">
        <title>Collection of gut derived symbiotic bacterial strains cultured from healthy donors.</title>
        <authorList>
            <person name="Lin H."/>
            <person name="Kohout C."/>
            <person name="Waligurski E."/>
            <person name="Pamer E.G."/>
        </authorList>
    </citation>
    <scope>NUCLEOTIDE SEQUENCE</scope>
    <source>
        <strain evidence="10">DFI.6.55</strain>
    </source>
</reference>
<name>A0AAW5BX66_9FIRM</name>
<organism evidence="10 11">
    <name type="scientific">Enterocloster aldenensis</name>
    <dbReference type="NCBI Taxonomy" id="358742"/>
    <lineage>
        <taxon>Bacteria</taxon>
        <taxon>Bacillati</taxon>
        <taxon>Bacillota</taxon>
        <taxon>Clostridia</taxon>
        <taxon>Lachnospirales</taxon>
        <taxon>Lachnospiraceae</taxon>
        <taxon>Enterocloster</taxon>
    </lineage>
</organism>
<protein>
    <submittedName>
        <fullName evidence="10">ABC transporter ATP-binding protein</fullName>
    </submittedName>
</protein>
<dbReference type="GO" id="GO:0005524">
    <property type="term" value="F:ATP binding"/>
    <property type="evidence" value="ECO:0007669"/>
    <property type="project" value="UniProtKB-KW"/>
</dbReference>
<keyword evidence="5" id="KW-0547">Nucleotide-binding</keyword>
<evidence type="ECO:0000256" key="2">
    <source>
        <dbReference type="ARBA" id="ARBA00022448"/>
    </source>
</evidence>
<dbReference type="SMART" id="SM00382">
    <property type="entry name" value="AAA"/>
    <property type="match status" value="2"/>
</dbReference>
<evidence type="ECO:0000256" key="4">
    <source>
        <dbReference type="ARBA" id="ARBA00022737"/>
    </source>
</evidence>
<dbReference type="InterPro" id="IPR027417">
    <property type="entry name" value="P-loop_NTPase"/>
</dbReference>
<dbReference type="Gene3D" id="3.40.50.300">
    <property type="entry name" value="P-loop containing nucleotide triphosphate hydrolases"/>
    <property type="match status" value="2"/>
</dbReference>
<evidence type="ECO:0000259" key="9">
    <source>
        <dbReference type="PROSITE" id="PS50893"/>
    </source>
</evidence>
<dbReference type="InterPro" id="IPR003593">
    <property type="entry name" value="AAA+_ATPase"/>
</dbReference>
<feature type="domain" description="ABC transporter" evidence="9">
    <location>
        <begin position="258"/>
        <end position="503"/>
    </location>
</feature>
<evidence type="ECO:0000313" key="10">
    <source>
        <dbReference type="EMBL" id="MCG4748716.1"/>
    </source>
</evidence>
<evidence type="ECO:0000256" key="6">
    <source>
        <dbReference type="ARBA" id="ARBA00022840"/>
    </source>
</evidence>
<dbReference type="EMBL" id="JAKNGE010000042">
    <property type="protein sequence ID" value="MCG4748716.1"/>
    <property type="molecule type" value="Genomic_DNA"/>
</dbReference>
<dbReference type="InterPro" id="IPR017871">
    <property type="entry name" value="ABC_transporter-like_CS"/>
</dbReference>
<dbReference type="CDD" id="cd03215">
    <property type="entry name" value="ABC_Carb_Monos_II"/>
    <property type="match status" value="1"/>
</dbReference>
<dbReference type="Proteomes" id="UP001299608">
    <property type="component" value="Unassembled WGS sequence"/>
</dbReference>
<comment type="caution">
    <text evidence="10">The sequence shown here is derived from an EMBL/GenBank/DDBJ whole genome shotgun (WGS) entry which is preliminary data.</text>
</comment>
<evidence type="ECO:0000256" key="5">
    <source>
        <dbReference type="ARBA" id="ARBA00022741"/>
    </source>
</evidence>
<dbReference type="RefSeq" id="WP_238053875.1">
    <property type="nucleotide sequence ID" value="NZ_BAABZL010000001.1"/>
</dbReference>
<proteinExistence type="predicted"/>
<dbReference type="SUPFAM" id="SSF52540">
    <property type="entry name" value="P-loop containing nucleoside triphosphate hydrolases"/>
    <property type="match status" value="2"/>
</dbReference>
<accession>A0AAW5BX66</accession>
<evidence type="ECO:0000256" key="8">
    <source>
        <dbReference type="ARBA" id="ARBA00023136"/>
    </source>
</evidence>
<evidence type="ECO:0000256" key="3">
    <source>
        <dbReference type="ARBA" id="ARBA00022475"/>
    </source>
</evidence>
<dbReference type="GO" id="GO:0016887">
    <property type="term" value="F:ATP hydrolysis activity"/>
    <property type="evidence" value="ECO:0007669"/>
    <property type="project" value="InterPro"/>
</dbReference>
<dbReference type="InterPro" id="IPR050107">
    <property type="entry name" value="ABC_carbohydrate_import_ATPase"/>
</dbReference>
<dbReference type="PANTHER" id="PTHR43790:SF9">
    <property type="entry name" value="GALACTOFURANOSE TRANSPORTER ATP-BINDING PROTEIN YTFR"/>
    <property type="match status" value="1"/>
</dbReference>
<dbReference type="InterPro" id="IPR003439">
    <property type="entry name" value="ABC_transporter-like_ATP-bd"/>
</dbReference>
<sequence length="509" mass="56291">MGRQIELKKITKVFGKLTANSEVDFTVESGKIYGLIGENGAGKTTLMRVLYGMYEPDGGEILIDGKAVRFKSPKDAIDMGIGMVHQHFALVPTLTVTQNMILGKPIQKKNGLLDMKQAEQMVLDIGKQYKLEVPPKALVKDIPVSMQQRVEILKALYLGADLLIMDEPTAVLTPQEIVKLFETLVELRNAGKSIILITHKLNEIMQITDEIMVLRLGKVTGHVKTSETDERRIAEMMVGRQLSEQKEKKVVDQSQVALEAERLEYVDKWGVKAVDDISFTLHKGEILGIAGVQGNGQSELIDILTGMVNDYKGTIRIEGREVSPSMGTRIRREYGMGCIPEDRQLTGAAVGATILSNFIMEGYRSRDFAGRYFINYKKAKQITWDNVKKFTVKTDNIMNDALSLSGGNLQKLIVARELYLKPSVLIAAQPSRGVDIGATEYIHDTLVEHRNQGNAVLLVSNELSEIMAISDRILVIYNGRFVGEVDPGAATEEEIGLLMAGIVREGTAV</sequence>
<keyword evidence="6 10" id="KW-0067">ATP-binding</keyword>
<dbReference type="PANTHER" id="PTHR43790">
    <property type="entry name" value="CARBOHYDRATE TRANSPORT ATP-BINDING PROTEIN MG119-RELATED"/>
    <property type="match status" value="1"/>
</dbReference>
<dbReference type="PROSITE" id="PS50893">
    <property type="entry name" value="ABC_TRANSPORTER_2"/>
    <property type="match status" value="2"/>
</dbReference>
<keyword evidence="3" id="KW-1003">Cell membrane</keyword>
<evidence type="ECO:0000313" key="11">
    <source>
        <dbReference type="Proteomes" id="UP001299608"/>
    </source>
</evidence>
<keyword evidence="2" id="KW-0813">Transport</keyword>
<keyword evidence="8" id="KW-0472">Membrane</keyword>
<feature type="domain" description="ABC transporter" evidence="9">
    <location>
        <begin position="5"/>
        <end position="241"/>
    </location>
</feature>
<dbReference type="CDD" id="cd03216">
    <property type="entry name" value="ABC_Carb_Monos_I"/>
    <property type="match status" value="1"/>
</dbReference>
<dbReference type="AlphaFoldDB" id="A0AAW5BX66"/>
<evidence type="ECO:0000256" key="7">
    <source>
        <dbReference type="ARBA" id="ARBA00022967"/>
    </source>
</evidence>
<dbReference type="PROSITE" id="PS00211">
    <property type="entry name" value="ABC_TRANSPORTER_1"/>
    <property type="match status" value="1"/>
</dbReference>
<dbReference type="GO" id="GO:0005886">
    <property type="term" value="C:plasma membrane"/>
    <property type="evidence" value="ECO:0007669"/>
    <property type="project" value="UniProtKB-SubCell"/>
</dbReference>
<keyword evidence="4" id="KW-0677">Repeat</keyword>